<name>A0A914BXI3_9BILA</name>
<dbReference type="EC" id="2.1.1.-" evidence="6"/>
<dbReference type="PANTHER" id="PTHR12315">
    <property type="entry name" value="BICOID-INTERACTING PROTEIN RELATED"/>
    <property type="match status" value="1"/>
</dbReference>
<sequence length="292" mass="33909">MELSHVNSNEKVDGNQLKSLKRKQPLDDEAAAQKRVRSETNSISGTSTNHEKRNKVDKFRYGNFDRYYGTRLSGQSRDPRLEVLKKDWFQGKSVLDIGCNAGYLTLSLAKEFEPSRILGIDIDDHLIGVARKNIRHYCDGNVELIGKLPAVLVKNKETNEPTTSTGFPSNVWFRKENYVLESDEFLEMVNPEFDTILALSISKWIHLNWGDEGMKRFFKRAFHHLRPNGRFILESQPYSSYRKRSKINDILRENYRSIKFFPEQFREYLLTKEIGFSTCEELRVPNASSKGM</sequence>
<dbReference type="GO" id="GO:0008173">
    <property type="term" value="F:RNA methyltransferase activity"/>
    <property type="evidence" value="ECO:0007669"/>
    <property type="project" value="UniProtKB-UniRule"/>
</dbReference>
<evidence type="ECO:0000256" key="5">
    <source>
        <dbReference type="PROSITE-ProRule" id="PRU00848"/>
    </source>
</evidence>
<dbReference type="GO" id="GO:0040031">
    <property type="term" value="P:snRNA modification"/>
    <property type="evidence" value="ECO:0007669"/>
    <property type="project" value="TreeGrafter"/>
</dbReference>
<keyword evidence="9" id="KW-1185">Reference proteome</keyword>
<organism evidence="9 10">
    <name type="scientific">Acrobeloides nanus</name>
    <dbReference type="NCBI Taxonomy" id="290746"/>
    <lineage>
        <taxon>Eukaryota</taxon>
        <taxon>Metazoa</taxon>
        <taxon>Ecdysozoa</taxon>
        <taxon>Nematoda</taxon>
        <taxon>Chromadorea</taxon>
        <taxon>Rhabditida</taxon>
        <taxon>Tylenchina</taxon>
        <taxon>Cephalobomorpha</taxon>
        <taxon>Cephaloboidea</taxon>
        <taxon>Cephalobidae</taxon>
        <taxon>Acrobeloides</taxon>
    </lineage>
</organism>
<dbReference type="Gene3D" id="3.40.50.150">
    <property type="entry name" value="Vaccinia Virus protein VP39"/>
    <property type="match status" value="1"/>
</dbReference>
<evidence type="ECO:0000259" key="8">
    <source>
        <dbReference type="PROSITE" id="PS51515"/>
    </source>
</evidence>
<evidence type="ECO:0000256" key="6">
    <source>
        <dbReference type="RuleBase" id="RU367087"/>
    </source>
</evidence>
<keyword evidence="4 5" id="KW-0949">S-adenosyl-L-methionine</keyword>
<dbReference type="InterPro" id="IPR025714">
    <property type="entry name" value="Methyltranfer_dom"/>
</dbReference>
<dbReference type="PROSITE" id="PS51515">
    <property type="entry name" value="BIN3_SAM"/>
    <property type="match status" value="1"/>
</dbReference>
<dbReference type="GO" id="GO:0032259">
    <property type="term" value="P:methylation"/>
    <property type="evidence" value="ECO:0007669"/>
    <property type="project" value="UniProtKB-KW"/>
</dbReference>
<keyword evidence="2 6" id="KW-0489">Methyltransferase</keyword>
<evidence type="ECO:0000256" key="4">
    <source>
        <dbReference type="ARBA" id="ARBA00022691"/>
    </source>
</evidence>
<dbReference type="WBParaSite" id="ACRNAN_Path_1228.g4790.t1">
    <property type="protein sequence ID" value="ACRNAN_Path_1228.g4790.t1"/>
    <property type="gene ID" value="ACRNAN_Path_1228.g4790"/>
</dbReference>
<proteinExistence type="inferred from homology"/>
<comment type="similarity">
    <text evidence="1 6">Belongs to the methyltransferase superfamily.</text>
</comment>
<feature type="compositionally biased region" description="Polar residues" evidence="7">
    <location>
        <begin position="39"/>
        <end position="48"/>
    </location>
</feature>
<dbReference type="Pfam" id="PF06859">
    <property type="entry name" value="Bin3"/>
    <property type="match status" value="1"/>
</dbReference>
<feature type="region of interest" description="Disordered" evidence="7">
    <location>
        <begin position="1"/>
        <end position="55"/>
    </location>
</feature>
<evidence type="ECO:0000313" key="9">
    <source>
        <dbReference type="Proteomes" id="UP000887540"/>
    </source>
</evidence>
<evidence type="ECO:0000256" key="2">
    <source>
        <dbReference type="ARBA" id="ARBA00022603"/>
    </source>
</evidence>
<dbReference type="CDD" id="cd02440">
    <property type="entry name" value="AdoMet_MTases"/>
    <property type="match status" value="1"/>
</dbReference>
<dbReference type="Proteomes" id="UP000887540">
    <property type="component" value="Unplaced"/>
</dbReference>
<evidence type="ECO:0000256" key="1">
    <source>
        <dbReference type="ARBA" id="ARBA00008361"/>
    </source>
</evidence>
<dbReference type="InterPro" id="IPR039772">
    <property type="entry name" value="Bin3-like"/>
</dbReference>
<dbReference type="InterPro" id="IPR029063">
    <property type="entry name" value="SAM-dependent_MTases_sf"/>
</dbReference>
<protein>
    <recommendedName>
        <fullName evidence="6">RNA methyltransferase</fullName>
        <ecNumber evidence="6">2.1.1.-</ecNumber>
    </recommendedName>
</protein>
<evidence type="ECO:0000256" key="7">
    <source>
        <dbReference type="SAM" id="MobiDB-lite"/>
    </source>
</evidence>
<evidence type="ECO:0000256" key="3">
    <source>
        <dbReference type="ARBA" id="ARBA00022679"/>
    </source>
</evidence>
<dbReference type="SUPFAM" id="SSF53335">
    <property type="entry name" value="S-adenosyl-L-methionine-dependent methyltransferases"/>
    <property type="match status" value="1"/>
</dbReference>
<dbReference type="InterPro" id="IPR024160">
    <property type="entry name" value="BIN3_SAM-bd_dom"/>
</dbReference>
<dbReference type="Pfam" id="PF13847">
    <property type="entry name" value="Methyltransf_31"/>
    <property type="match status" value="1"/>
</dbReference>
<dbReference type="FunFam" id="3.40.50.150:FF:000083">
    <property type="entry name" value="7SK snRNA methylphosphate capping enzyme"/>
    <property type="match status" value="1"/>
</dbReference>
<dbReference type="GO" id="GO:0008171">
    <property type="term" value="F:O-methyltransferase activity"/>
    <property type="evidence" value="ECO:0007669"/>
    <property type="project" value="UniProtKB-UniRule"/>
</dbReference>
<dbReference type="AlphaFoldDB" id="A0A914BXI3"/>
<keyword evidence="3 6" id="KW-0808">Transferase</keyword>
<feature type="domain" description="Bin3-type SAM" evidence="8">
    <location>
        <begin position="78"/>
        <end position="292"/>
    </location>
</feature>
<dbReference type="InterPro" id="IPR010675">
    <property type="entry name" value="Bin3_C"/>
</dbReference>
<dbReference type="PANTHER" id="PTHR12315:SF0">
    <property type="entry name" value="7SK SNRNA METHYLPHOSPHATE CAPPING ENZYME"/>
    <property type="match status" value="1"/>
</dbReference>
<accession>A0A914BXI3</accession>
<dbReference type="GO" id="GO:0017069">
    <property type="term" value="F:snRNA binding"/>
    <property type="evidence" value="ECO:0007669"/>
    <property type="project" value="TreeGrafter"/>
</dbReference>
<evidence type="ECO:0000313" key="10">
    <source>
        <dbReference type="WBParaSite" id="ACRNAN_Path_1228.g4790.t1"/>
    </source>
</evidence>
<reference evidence="10" key="1">
    <citation type="submission" date="2022-11" db="UniProtKB">
        <authorList>
            <consortium name="WormBaseParasite"/>
        </authorList>
    </citation>
    <scope>IDENTIFICATION</scope>
</reference>